<organism evidence="1 2">
    <name type="scientific">Trichonephila clavipes</name>
    <name type="common">Golden silk orbweaver</name>
    <name type="synonym">Nephila clavipes</name>
    <dbReference type="NCBI Taxonomy" id="2585209"/>
    <lineage>
        <taxon>Eukaryota</taxon>
        <taxon>Metazoa</taxon>
        <taxon>Ecdysozoa</taxon>
        <taxon>Arthropoda</taxon>
        <taxon>Chelicerata</taxon>
        <taxon>Arachnida</taxon>
        <taxon>Araneae</taxon>
        <taxon>Araneomorphae</taxon>
        <taxon>Entelegynae</taxon>
        <taxon>Araneoidea</taxon>
        <taxon>Nephilidae</taxon>
        <taxon>Trichonephila</taxon>
    </lineage>
</organism>
<gene>
    <name evidence="1" type="ORF">TNCV_4825141</name>
</gene>
<sequence length="94" mass="10745">MLHIPGGGLDTNDLLLGLRSPNLNPLDFFFGGHLKLLCIVTQVNGGNDSSYGLDRRSFRLHRQHAGLFERVRQSFVRRCQMCYDLFGSNFEQFL</sequence>
<name>A0A8X6RMZ3_TRICX</name>
<comment type="caution">
    <text evidence="1">The sequence shown here is derived from an EMBL/GenBank/DDBJ whole genome shotgun (WGS) entry which is preliminary data.</text>
</comment>
<evidence type="ECO:0000313" key="2">
    <source>
        <dbReference type="Proteomes" id="UP000887159"/>
    </source>
</evidence>
<dbReference type="EMBL" id="BMAU01021187">
    <property type="protein sequence ID" value="GFX95499.1"/>
    <property type="molecule type" value="Genomic_DNA"/>
</dbReference>
<dbReference type="Proteomes" id="UP000887159">
    <property type="component" value="Unassembled WGS sequence"/>
</dbReference>
<dbReference type="AlphaFoldDB" id="A0A8X6RMZ3"/>
<accession>A0A8X6RMZ3</accession>
<evidence type="ECO:0000313" key="1">
    <source>
        <dbReference type="EMBL" id="GFX95499.1"/>
    </source>
</evidence>
<keyword evidence="2" id="KW-1185">Reference proteome</keyword>
<proteinExistence type="predicted"/>
<protein>
    <submittedName>
        <fullName evidence="1">Uncharacterized protein</fullName>
    </submittedName>
</protein>
<reference evidence="1" key="1">
    <citation type="submission" date="2020-08" db="EMBL/GenBank/DDBJ databases">
        <title>Multicomponent nature underlies the extraordinary mechanical properties of spider dragline silk.</title>
        <authorList>
            <person name="Kono N."/>
            <person name="Nakamura H."/>
            <person name="Mori M."/>
            <person name="Yoshida Y."/>
            <person name="Ohtoshi R."/>
            <person name="Malay A.D."/>
            <person name="Moran D.A.P."/>
            <person name="Tomita M."/>
            <person name="Numata K."/>
            <person name="Arakawa K."/>
        </authorList>
    </citation>
    <scope>NUCLEOTIDE SEQUENCE</scope>
</reference>